<dbReference type="Pfam" id="PF16903">
    <property type="entry name" value="Capsid_N"/>
    <property type="match status" value="1"/>
</dbReference>
<reference evidence="3 4" key="1">
    <citation type="submission" date="2023-10" db="EMBL/GenBank/DDBJ databases">
        <authorList>
            <person name="Maclean D."/>
            <person name="Macfadyen A."/>
        </authorList>
    </citation>
    <scope>NUCLEOTIDE SEQUENCE [LARGE SCALE GENOMIC DNA]</scope>
</reference>
<gene>
    <name evidence="3" type="ORF">CVIRNUC_003456</name>
</gene>
<evidence type="ECO:0000313" key="4">
    <source>
        <dbReference type="Proteomes" id="UP001314263"/>
    </source>
</evidence>
<evidence type="ECO:0000313" key="3">
    <source>
        <dbReference type="EMBL" id="CAK0767392.1"/>
    </source>
</evidence>
<dbReference type="SUPFAM" id="SSF49749">
    <property type="entry name" value="Group II dsDNA viruses VP"/>
    <property type="match status" value="2"/>
</dbReference>
<evidence type="ECO:0000259" key="2">
    <source>
        <dbReference type="Pfam" id="PF16903"/>
    </source>
</evidence>
<proteinExistence type="predicted"/>
<dbReference type="Pfam" id="PF04451">
    <property type="entry name" value="Capsid_NCLDV"/>
    <property type="match status" value="1"/>
</dbReference>
<dbReference type="Proteomes" id="UP001314263">
    <property type="component" value="Unassembled WGS sequence"/>
</dbReference>
<dbReference type="EMBL" id="CAUYUE010000004">
    <property type="protein sequence ID" value="CAK0767392.1"/>
    <property type="molecule type" value="Genomic_DNA"/>
</dbReference>
<feature type="domain" description="Major capsid protein C-terminal" evidence="1">
    <location>
        <begin position="394"/>
        <end position="557"/>
    </location>
</feature>
<accession>A0AAV1I0C4</accession>
<organism evidence="3 4">
    <name type="scientific">Coccomyxa viridis</name>
    <dbReference type="NCBI Taxonomy" id="1274662"/>
    <lineage>
        <taxon>Eukaryota</taxon>
        <taxon>Viridiplantae</taxon>
        <taxon>Chlorophyta</taxon>
        <taxon>core chlorophytes</taxon>
        <taxon>Trebouxiophyceae</taxon>
        <taxon>Trebouxiophyceae incertae sedis</taxon>
        <taxon>Coccomyxaceae</taxon>
        <taxon>Coccomyxa</taxon>
    </lineage>
</organism>
<dbReference type="GO" id="GO:0005198">
    <property type="term" value="F:structural molecule activity"/>
    <property type="evidence" value="ECO:0007669"/>
    <property type="project" value="InterPro"/>
</dbReference>
<dbReference type="Gene3D" id="2.70.9.10">
    <property type="entry name" value="Adenovirus Type 2 Hexon, domain 4"/>
    <property type="match status" value="1"/>
</dbReference>
<dbReference type="AlphaFoldDB" id="A0AAV1I0C4"/>
<comment type="caution">
    <text evidence="3">The sequence shown here is derived from an EMBL/GenBank/DDBJ whole genome shotgun (WGS) entry which is preliminary data.</text>
</comment>
<dbReference type="InterPro" id="IPR007542">
    <property type="entry name" value="MCP_C"/>
</dbReference>
<protein>
    <submittedName>
        <fullName evidence="3">Uncharacterized protein</fullName>
    </submittedName>
</protein>
<dbReference type="InterPro" id="IPR031654">
    <property type="entry name" value="Capsid_N"/>
</dbReference>
<evidence type="ECO:0000259" key="1">
    <source>
        <dbReference type="Pfam" id="PF04451"/>
    </source>
</evidence>
<keyword evidence="4" id="KW-1185">Reference proteome</keyword>
<name>A0AAV1I0C4_9CHLO</name>
<dbReference type="InterPro" id="IPR038519">
    <property type="entry name" value="MCP_C_sf"/>
</dbReference>
<dbReference type="InterPro" id="IPR016112">
    <property type="entry name" value="VP_dsDNA_II"/>
</dbReference>
<feature type="domain" description="Major capsid protein N-terminal" evidence="2">
    <location>
        <begin position="339"/>
        <end position="391"/>
    </location>
</feature>
<sequence length="590" mass="67316">MGKTCTRCKADKPLEDFPLKSKKAPDGPRHSWCRPCIAENQRERKKAANPDLKPRNLRTKLVTEETQKCDACELVKNVALFPEQTCKNGLPQKTCQDCQNATKAKRREAIKQGKREVGQGMAYHHPIVDGKKQCRECEEWKVLETDFATRKDSIDGHFHVCKSCRRDNARDYCHEKWNAILSDRRENDVQYRRRVKHREGLRDSAIYKKSLDRYIPETACTGNEVREWFEHRFDGDITWANYGKGKVWTIDHVIPLVWFDLTKADERLLAFNWINVQPHRENFRKHVEIRVDEIQAAFIAAHAFLQETGKIELFSIVPKMLAWLQDKADVAEVVRTVEALMYHEVKINLQFTPLSQLLVKTAQSGGSSGTVTVSGGSLGYASLWVDYVYLDTDERRRFAQVSHEYLIEQLQFTGGESVSQNANKIRLNFNHPVKELIWAVVSDVNTAANDNFNYTAVDGYGNLINPVLSGKLQLNGHDRFDERLGSYFNLVQPYQHHTNIPYSKGINVYSFGLKPEEHQPSGTCNFSRIDNATLNLTLQSGFGGGVLNVYAPNYNVLNDMNVGNEQQSAQSLETDLRQTVEALPLVACCC</sequence>
<dbReference type="Gene3D" id="2.70.9.20">
    <property type="entry name" value="Major capsid protein Vp54"/>
    <property type="match status" value="1"/>
</dbReference>